<dbReference type="Pfam" id="PF03717">
    <property type="entry name" value="PBP_dimer"/>
    <property type="match status" value="1"/>
</dbReference>
<comment type="pathway">
    <text evidence="2">Cell wall biogenesis; peptidoglycan biosynthesis.</text>
</comment>
<name>A0A1I6AQA6_9BACI</name>
<comment type="similarity">
    <text evidence="3">Belongs to the transpeptidase family.</text>
</comment>
<dbReference type="Gene3D" id="3.90.1310.10">
    <property type="entry name" value="Penicillin-binding protein 2a (Domain 2)"/>
    <property type="match status" value="1"/>
</dbReference>
<evidence type="ECO:0000256" key="7">
    <source>
        <dbReference type="SAM" id="SignalP"/>
    </source>
</evidence>
<keyword evidence="12" id="KW-1185">Reference proteome</keyword>
<dbReference type="InterPro" id="IPR001460">
    <property type="entry name" value="PCN-bd_Tpept"/>
</dbReference>
<evidence type="ECO:0000313" key="12">
    <source>
        <dbReference type="Proteomes" id="UP000182762"/>
    </source>
</evidence>
<evidence type="ECO:0000256" key="6">
    <source>
        <dbReference type="ARBA" id="ARBA00034000"/>
    </source>
</evidence>
<evidence type="ECO:0000259" key="8">
    <source>
        <dbReference type="Pfam" id="PF00905"/>
    </source>
</evidence>
<dbReference type="SUPFAM" id="SSF56519">
    <property type="entry name" value="Penicillin binding protein dimerisation domain"/>
    <property type="match status" value="1"/>
</dbReference>
<dbReference type="PANTHER" id="PTHR30627">
    <property type="entry name" value="PEPTIDOGLYCAN D,D-TRANSPEPTIDASE"/>
    <property type="match status" value="1"/>
</dbReference>
<protein>
    <recommendedName>
        <fullName evidence="4">serine-type D-Ala-D-Ala carboxypeptidase</fullName>
        <ecNumber evidence="4">3.4.16.4</ecNumber>
    </recommendedName>
</protein>
<evidence type="ECO:0000256" key="5">
    <source>
        <dbReference type="ARBA" id="ARBA00023136"/>
    </source>
</evidence>
<dbReference type="Gene3D" id="3.10.450.100">
    <property type="entry name" value="NTF2-like, domain 1"/>
    <property type="match status" value="1"/>
</dbReference>
<evidence type="ECO:0000256" key="1">
    <source>
        <dbReference type="ARBA" id="ARBA00004370"/>
    </source>
</evidence>
<dbReference type="RefSeq" id="WP_061803189.1">
    <property type="nucleotide sequence ID" value="NZ_FOXX01000007.1"/>
</dbReference>
<dbReference type="SUPFAM" id="SSF56601">
    <property type="entry name" value="beta-lactamase/transpeptidase-like"/>
    <property type="match status" value="1"/>
</dbReference>
<comment type="subcellular location">
    <subcellularLocation>
        <location evidence="1">Membrane</location>
    </subcellularLocation>
</comment>
<accession>A0A1I6AQA6</accession>
<keyword evidence="7" id="KW-0732">Signal</keyword>
<comment type="caution">
    <text evidence="11">The sequence shown here is derived from an EMBL/GenBank/DDBJ whole genome shotgun (WGS) entry which is preliminary data.</text>
</comment>
<dbReference type="GeneID" id="93711507"/>
<evidence type="ECO:0000256" key="4">
    <source>
        <dbReference type="ARBA" id="ARBA00012448"/>
    </source>
</evidence>
<dbReference type="InterPro" id="IPR036138">
    <property type="entry name" value="PBP_dimer_sf"/>
</dbReference>
<keyword evidence="5" id="KW-0472">Membrane</keyword>
<gene>
    <name evidence="11" type="ORF">SAMN02745910_02880</name>
</gene>
<feature type="signal peptide" evidence="7">
    <location>
        <begin position="1"/>
        <end position="27"/>
    </location>
</feature>
<feature type="domain" description="NTF2-like N-terminal transpeptidase" evidence="10">
    <location>
        <begin position="26"/>
        <end position="139"/>
    </location>
</feature>
<dbReference type="SUPFAM" id="SSF54427">
    <property type="entry name" value="NTF2-like"/>
    <property type="match status" value="1"/>
</dbReference>
<dbReference type="Proteomes" id="UP000182762">
    <property type="component" value="Unassembled WGS sequence"/>
</dbReference>
<feature type="chain" id="PRO_5047434596" description="serine-type D-Ala-D-Ala carboxypeptidase" evidence="7">
    <location>
        <begin position="28"/>
        <end position="666"/>
    </location>
</feature>
<dbReference type="EMBL" id="FOXX01000007">
    <property type="protein sequence ID" value="SFQ70885.1"/>
    <property type="molecule type" value="Genomic_DNA"/>
</dbReference>
<dbReference type="EC" id="3.4.16.4" evidence="4"/>
<dbReference type="PANTHER" id="PTHR30627:SF25">
    <property type="entry name" value="PENICILLIN-BINDING PROTEIN 3"/>
    <property type="match status" value="1"/>
</dbReference>
<reference evidence="11 12" key="1">
    <citation type="submission" date="2016-10" db="EMBL/GenBank/DDBJ databases">
        <authorList>
            <person name="Varghese N."/>
            <person name="Submissions S."/>
        </authorList>
    </citation>
    <scope>NUCLEOTIDE SEQUENCE [LARGE SCALE GENOMIC DNA]</scope>
    <source>
        <strain evidence="11 12">DSM 13796</strain>
    </source>
</reference>
<dbReference type="Pfam" id="PF00905">
    <property type="entry name" value="Transpeptidase"/>
    <property type="match status" value="1"/>
</dbReference>
<sequence>MKKKIYFIAFLCLCITALVSCSNQPTAEERVKEFVASWNKQDFKKMYTYLDEKSKNSIKEQDFVSKYENIYSGIETKNLKVSVKEEKDNRFKVTMKMDTMAGKLQWNETIKAVEEEQSKDQSWYVNWSPSLIVPDLKDKEKVRVSTIKAERGSITDRNGTPLAFNGTATQIGVIPGELGNTNGAKEKLAAILNMSIEEIDKKLNQSWVKENLFVPLKTVSSTNEEIITKAKELQGVGTQDVTSRVYQCEESCAHLIGYVGDITAEMLEKKKDEGYTASSVIGKTGLESLYESKLRAKDGAVIYIADQDGKKRKELLKKNAENGQDIQLTIDSNVQESIYNQLKNGEGVGVALQPKTGEILALVSAPSYNPADFVLGISADEYEALSNNEHKPLLNRFKATFSPGSTFKLLTAGMLLENDVWSPDQKLAISGPWQKDKSWGSFHVNRVGSSPNVNLYDALVTSDNIYFAQGAVKLGAEKFLEGAKNYGFGEKLPLKGYDVSTSTISKDEKMESDLLLANTAYGQGEVQVNPIHLASIYTSIVNNGNMITPVLLKSEKSSQVWKEHVMSEKTTEEVRKGLIGVIEDTHGTARAAKIPGVTLAGKTGTAELKKSQGEQGAENGWFVMTDVDNPSLLVTMMVSNADGGSHSVVPKVKKVFEDYYASNPLQ</sequence>
<dbReference type="InterPro" id="IPR007887">
    <property type="entry name" value="MecA_N"/>
</dbReference>
<dbReference type="Gene3D" id="3.40.710.10">
    <property type="entry name" value="DD-peptidase/beta-lactamase superfamily"/>
    <property type="match status" value="1"/>
</dbReference>
<dbReference type="InterPro" id="IPR050515">
    <property type="entry name" value="Beta-lactam/transpept"/>
</dbReference>
<organism evidence="11 12">
    <name type="scientific">Priestia endophytica DSM 13796</name>
    <dbReference type="NCBI Taxonomy" id="1121089"/>
    <lineage>
        <taxon>Bacteria</taxon>
        <taxon>Bacillati</taxon>
        <taxon>Bacillota</taxon>
        <taxon>Bacilli</taxon>
        <taxon>Bacillales</taxon>
        <taxon>Bacillaceae</taxon>
        <taxon>Priestia</taxon>
    </lineage>
</organism>
<dbReference type="Gene3D" id="3.30.1390.30">
    <property type="entry name" value="Penicillin-binding protein 2a, domain 3"/>
    <property type="match status" value="1"/>
</dbReference>
<evidence type="ECO:0000259" key="9">
    <source>
        <dbReference type="Pfam" id="PF03717"/>
    </source>
</evidence>
<proteinExistence type="inferred from homology"/>
<dbReference type="Pfam" id="PF05223">
    <property type="entry name" value="MecA_N"/>
    <property type="match status" value="1"/>
</dbReference>
<feature type="domain" description="Penicillin-binding protein transpeptidase" evidence="8">
    <location>
        <begin position="348"/>
        <end position="656"/>
    </location>
</feature>
<evidence type="ECO:0000313" key="11">
    <source>
        <dbReference type="EMBL" id="SFQ70885.1"/>
    </source>
</evidence>
<evidence type="ECO:0000256" key="2">
    <source>
        <dbReference type="ARBA" id="ARBA00004752"/>
    </source>
</evidence>
<dbReference type="InterPro" id="IPR005311">
    <property type="entry name" value="PBP_dimer"/>
</dbReference>
<dbReference type="InterPro" id="IPR032710">
    <property type="entry name" value="NTF2-like_dom_sf"/>
</dbReference>
<dbReference type="PROSITE" id="PS51257">
    <property type="entry name" value="PROKAR_LIPOPROTEIN"/>
    <property type="match status" value="1"/>
</dbReference>
<evidence type="ECO:0000256" key="3">
    <source>
        <dbReference type="ARBA" id="ARBA00007171"/>
    </source>
</evidence>
<dbReference type="InterPro" id="IPR012338">
    <property type="entry name" value="Beta-lactam/transpept-like"/>
</dbReference>
<feature type="domain" description="Penicillin-binding protein dimerisation" evidence="9">
    <location>
        <begin position="147"/>
        <end position="314"/>
    </location>
</feature>
<evidence type="ECO:0000259" key="10">
    <source>
        <dbReference type="Pfam" id="PF05223"/>
    </source>
</evidence>
<comment type="catalytic activity">
    <reaction evidence="6">
        <text>Preferential cleavage: (Ac)2-L-Lys-D-Ala-|-D-Ala. Also transpeptidation of peptidyl-alanyl moieties that are N-acyl substituents of D-alanine.</text>
        <dbReference type="EC" id="3.4.16.4"/>
    </reaction>
</comment>